<dbReference type="InterPro" id="IPR038602">
    <property type="entry name" value="Mite_allergen_7_sf"/>
</dbReference>
<dbReference type="RefSeq" id="XP_022248676.1">
    <property type="nucleotide sequence ID" value="XM_022392968.1"/>
</dbReference>
<keyword evidence="2" id="KW-1185">Reference proteome</keyword>
<dbReference type="Proteomes" id="UP000694941">
    <property type="component" value="Unplaced"/>
</dbReference>
<dbReference type="Pfam" id="PF16984">
    <property type="entry name" value="Grp7_allergen"/>
    <property type="match status" value="1"/>
</dbReference>
<dbReference type="GeneID" id="111087182"/>
<feature type="signal peptide" evidence="1">
    <location>
        <begin position="1"/>
        <end position="18"/>
    </location>
</feature>
<keyword evidence="1" id="KW-0732">Signal</keyword>
<accession>A0ABM1SYH0</accession>
<protein>
    <submittedName>
        <fullName evidence="3">Mite allergen Der p 7-like</fullName>
    </submittedName>
</protein>
<proteinExistence type="predicted"/>
<dbReference type="InterPro" id="IPR017943">
    <property type="entry name" value="Bactericidal_perm-incr_a/b_dom"/>
</dbReference>
<evidence type="ECO:0000256" key="1">
    <source>
        <dbReference type="SAM" id="SignalP"/>
    </source>
</evidence>
<reference evidence="3" key="1">
    <citation type="submission" date="2025-08" db="UniProtKB">
        <authorList>
            <consortium name="RefSeq"/>
        </authorList>
    </citation>
    <scope>IDENTIFICATION</scope>
    <source>
        <tissue evidence="3">Muscle</tissue>
    </source>
</reference>
<gene>
    <name evidence="3" type="primary">LOC111087182</name>
</gene>
<evidence type="ECO:0000313" key="3">
    <source>
        <dbReference type="RefSeq" id="XP_022248676.1"/>
    </source>
</evidence>
<evidence type="ECO:0000313" key="2">
    <source>
        <dbReference type="Proteomes" id="UP000694941"/>
    </source>
</evidence>
<organism evidence="2 3">
    <name type="scientific">Limulus polyphemus</name>
    <name type="common">Atlantic horseshoe crab</name>
    <dbReference type="NCBI Taxonomy" id="6850"/>
    <lineage>
        <taxon>Eukaryota</taxon>
        <taxon>Metazoa</taxon>
        <taxon>Ecdysozoa</taxon>
        <taxon>Arthropoda</taxon>
        <taxon>Chelicerata</taxon>
        <taxon>Merostomata</taxon>
        <taxon>Xiphosura</taxon>
        <taxon>Limulidae</taxon>
        <taxon>Limulus</taxon>
    </lineage>
</organism>
<dbReference type="Gene3D" id="3.15.10.50">
    <property type="match status" value="1"/>
</dbReference>
<sequence length="214" mass="23820">MRTALVLALTAVVAVSVCHNEMVLTDGNMNRYIDEVISNFRNNKEYVSAIDPFSIPVALDESDLRVTNIVVRGLSNLKRSGDVSINHNDATAVTELDGRISVTSITLSGNYWARMWIFQISGEIYGHVSEVAVKLILNADTNTGQVSLKDIQVVTFSGLQITKVTGLTFLFNWILKIIVNNVAQSMKNKIINIVQDKLKYYLTDILKNVKFPVI</sequence>
<name>A0ABM1SYH0_LIMPO</name>
<feature type="chain" id="PRO_5046138432" evidence="1">
    <location>
        <begin position="19"/>
        <end position="214"/>
    </location>
</feature>
<dbReference type="InterPro" id="IPR020234">
    <property type="entry name" value="Mite_allergen_group-7"/>
</dbReference>
<dbReference type="SUPFAM" id="SSF55394">
    <property type="entry name" value="Bactericidal permeability-increasing protein, BPI"/>
    <property type="match status" value="1"/>
</dbReference>